<feature type="compositionally biased region" description="Pro residues" evidence="1">
    <location>
        <begin position="103"/>
        <end position="115"/>
    </location>
</feature>
<feature type="region of interest" description="Disordered" evidence="1">
    <location>
        <begin position="352"/>
        <end position="428"/>
    </location>
</feature>
<name>A0ABR1SH96_9PEZI</name>
<keyword evidence="2" id="KW-1133">Transmembrane helix</keyword>
<sequence length="441" mass="47654">MAKQAAERRRETFDHDDDPLNEELTPDNDKPSFDKPPPPPPVPEEPVSSEFTSSPSQPSLEDPFVESPVFPNLATKGNPITDFSVDLVGQEAGESQGSGKGESPPPVTTPSPPAPSNDADSERTASPEIDPNTAFLDLVGTPPTLPPRWVEAVQGFLGSLPRSLPKMWGSSGSRPSTPDSESPPTPPRMPNETDPLLGNKQEPRRPLNEAEERERLLAEFAQHIGSYSDYLARFEDSISETSVAYVPGQGWTDREGLLTWQTKGQWPPTPLPPPGGRRRSRGKTCLCWCLLPTIIGLLVITALVIFAMLSGKTLPGLPKFSRLEFPVWQASAPQATTYASLPLPELNVTSSASFSQTVSQPVPTPEPEPTPTSSSTSDDPSSSSSSSSSQTVSQPPPQTTEAPSPPPDGEASSGEPTERHTTTKWRQMYYVYVPDREVTTL</sequence>
<evidence type="ECO:0000313" key="4">
    <source>
        <dbReference type="Proteomes" id="UP001396898"/>
    </source>
</evidence>
<feature type="compositionally biased region" description="Low complexity" evidence="1">
    <location>
        <begin position="45"/>
        <end position="59"/>
    </location>
</feature>
<proteinExistence type="predicted"/>
<organism evidence="3 4">
    <name type="scientific">Apiospora marii</name>
    <dbReference type="NCBI Taxonomy" id="335849"/>
    <lineage>
        <taxon>Eukaryota</taxon>
        <taxon>Fungi</taxon>
        <taxon>Dikarya</taxon>
        <taxon>Ascomycota</taxon>
        <taxon>Pezizomycotina</taxon>
        <taxon>Sordariomycetes</taxon>
        <taxon>Xylariomycetidae</taxon>
        <taxon>Amphisphaeriales</taxon>
        <taxon>Apiosporaceae</taxon>
        <taxon>Apiospora</taxon>
    </lineage>
</organism>
<evidence type="ECO:0000256" key="1">
    <source>
        <dbReference type="SAM" id="MobiDB-lite"/>
    </source>
</evidence>
<keyword evidence="2" id="KW-0472">Membrane</keyword>
<dbReference type="Proteomes" id="UP001396898">
    <property type="component" value="Unassembled WGS sequence"/>
</dbReference>
<feature type="compositionally biased region" description="Low complexity" evidence="1">
    <location>
        <begin position="371"/>
        <end position="393"/>
    </location>
</feature>
<feature type="transmembrane region" description="Helical" evidence="2">
    <location>
        <begin position="285"/>
        <end position="309"/>
    </location>
</feature>
<feature type="compositionally biased region" description="Pro residues" evidence="1">
    <location>
        <begin position="34"/>
        <end position="44"/>
    </location>
</feature>
<gene>
    <name evidence="3" type="ORF">PG991_003102</name>
</gene>
<evidence type="ECO:0000256" key="2">
    <source>
        <dbReference type="SAM" id="Phobius"/>
    </source>
</evidence>
<evidence type="ECO:0000313" key="3">
    <source>
        <dbReference type="EMBL" id="KAK8033704.1"/>
    </source>
</evidence>
<keyword evidence="4" id="KW-1185">Reference proteome</keyword>
<comment type="caution">
    <text evidence="3">The sequence shown here is derived from an EMBL/GenBank/DDBJ whole genome shotgun (WGS) entry which is preliminary data.</text>
</comment>
<feature type="compositionally biased region" description="Pro residues" evidence="1">
    <location>
        <begin position="394"/>
        <end position="408"/>
    </location>
</feature>
<accession>A0ABR1SH96</accession>
<protein>
    <submittedName>
        <fullName evidence="3">Uncharacterized protein</fullName>
    </submittedName>
</protein>
<reference evidence="3 4" key="1">
    <citation type="submission" date="2023-01" db="EMBL/GenBank/DDBJ databases">
        <title>Analysis of 21 Apiospora genomes using comparative genomics revels a genus with tremendous synthesis potential of carbohydrate active enzymes and secondary metabolites.</title>
        <authorList>
            <person name="Sorensen T."/>
        </authorList>
    </citation>
    <scope>NUCLEOTIDE SEQUENCE [LARGE SCALE GENOMIC DNA]</scope>
    <source>
        <strain evidence="3 4">CBS 20057</strain>
    </source>
</reference>
<feature type="compositionally biased region" description="Basic and acidic residues" evidence="1">
    <location>
        <begin position="201"/>
        <end position="210"/>
    </location>
</feature>
<feature type="compositionally biased region" description="Acidic residues" evidence="1">
    <location>
        <begin position="14"/>
        <end position="26"/>
    </location>
</feature>
<keyword evidence="2" id="KW-0812">Transmembrane</keyword>
<feature type="compositionally biased region" description="Basic and acidic residues" evidence="1">
    <location>
        <begin position="1"/>
        <end position="13"/>
    </location>
</feature>
<feature type="region of interest" description="Disordered" evidence="1">
    <location>
        <begin position="163"/>
        <end position="210"/>
    </location>
</feature>
<dbReference type="EMBL" id="JAQQWI010000006">
    <property type="protein sequence ID" value="KAK8033704.1"/>
    <property type="molecule type" value="Genomic_DNA"/>
</dbReference>
<feature type="region of interest" description="Disordered" evidence="1">
    <location>
        <begin position="1"/>
        <end position="144"/>
    </location>
</feature>